<feature type="transmembrane region" description="Helical" evidence="1">
    <location>
        <begin position="112"/>
        <end position="132"/>
    </location>
</feature>
<accession>A0A9D9GXB6</accession>
<reference evidence="2" key="1">
    <citation type="submission" date="2020-10" db="EMBL/GenBank/DDBJ databases">
        <authorList>
            <person name="Gilroy R."/>
        </authorList>
    </citation>
    <scope>NUCLEOTIDE SEQUENCE</scope>
    <source>
        <strain evidence="2">10192</strain>
    </source>
</reference>
<keyword evidence="1" id="KW-0812">Transmembrane</keyword>
<name>A0A9D9GXB6_9BACT</name>
<feature type="transmembrane region" description="Helical" evidence="1">
    <location>
        <begin position="24"/>
        <end position="47"/>
    </location>
</feature>
<protein>
    <submittedName>
        <fullName evidence="2">DUF2085 domain-containing protein</fullName>
    </submittedName>
</protein>
<evidence type="ECO:0000256" key="1">
    <source>
        <dbReference type="SAM" id="Phobius"/>
    </source>
</evidence>
<organism evidence="2 3">
    <name type="scientific">Candidatus Scatousia excrementipullorum</name>
    <dbReference type="NCBI Taxonomy" id="2840936"/>
    <lineage>
        <taxon>Bacteria</taxon>
        <taxon>Candidatus Scatousia</taxon>
    </lineage>
</organism>
<dbReference type="Pfam" id="PF09858">
    <property type="entry name" value="DUF2085"/>
    <property type="match status" value="1"/>
</dbReference>
<dbReference type="AlphaFoldDB" id="A0A9D9GXB6"/>
<dbReference type="Proteomes" id="UP000823632">
    <property type="component" value="Unassembled WGS sequence"/>
</dbReference>
<feature type="transmembrane region" description="Helical" evidence="1">
    <location>
        <begin position="77"/>
        <end position="100"/>
    </location>
</feature>
<keyword evidence="1" id="KW-0472">Membrane</keyword>
<dbReference type="EMBL" id="JADIND010000087">
    <property type="protein sequence ID" value="MBO8430535.1"/>
    <property type="molecule type" value="Genomic_DNA"/>
</dbReference>
<proteinExistence type="predicted"/>
<comment type="caution">
    <text evidence="2">The sequence shown here is derived from an EMBL/GenBank/DDBJ whole genome shotgun (WGS) entry which is preliminary data.</text>
</comment>
<reference evidence="2" key="2">
    <citation type="journal article" date="2021" name="PeerJ">
        <title>Extensive microbial diversity within the chicken gut microbiome revealed by metagenomics and culture.</title>
        <authorList>
            <person name="Gilroy R."/>
            <person name="Ravi A."/>
            <person name="Getino M."/>
            <person name="Pursley I."/>
            <person name="Horton D.L."/>
            <person name="Alikhan N.F."/>
            <person name="Baker D."/>
            <person name="Gharbi K."/>
            <person name="Hall N."/>
            <person name="Watson M."/>
            <person name="Adriaenssens E.M."/>
            <person name="Foster-Nyarko E."/>
            <person name="Jarju S."/>
            <person name="Secka A."/>
            <person name="Antonio M."/>
            <person name="Oren A."/>
            <person name="Chaudhuri R.R."/>
            <person name="La Ragione R."/>
            <person name="Hildebrand F."/>
            <person name="Pallen M.J."/>
        </authorList>
    </citation>
    <scope>NUCLEOTIDE SEQUENCE</scope>
    <source>
        <strain evidence="2">10192</strain>
    </source>
</reference>
<keyword evidence="1" id="KW-1133">Transmembrane helix</keyword>
<sequence length="168" mass="19281">MTILFKYGYNNCIILLLEVNIKKFILLLFALYSLFFVIGSVVAPLAAHYKFYELSAKLTSLFMFSCHQRPDRTFWLAGYPVALCCRCLGFYSGVFISATVSFCEKFKIVLKYFVLIFLFSLADILLNFLLNINTGNYIRFLAGFALGISFVIVVSSLFEIKRRFKNEG</sequence>
<dbReference type="InterPro" id="IPR019206">
    <property type="entry name" value="DUF2085_TM"/>
</dbReference>
<evidence type="ECO:0000313" key="3">
    <source>
        <dbReference type="Proteomes" id="UP000823632"/>
    </source>
</evidence>
<gene>
    <name evidence="2" type="ORF">IAC76_04040</name>
</gene>
<evidence type="ECO:0000313" key="2">
    <source>
        <dbReference type="EMBL" id="MBO8430535.1"/>
    </source>
</evidence>
<feature type="transmembrane region" description="Helical" evidence="1">
    <location>
        <begin position="138"/>
        <end position="158"/>
    </location>
</feature>